<proteinExistence type="predicted"/>
<reference evidence="1 2" key="1">
    <citation type="submission" date="2023-05" db="EMBL/GenBank/DDBJ databases">
        <title>B98-5 Cell Line De Novo Hybrid Assembly: An Optical Mapping Approach.</title>
        <authorList>
            <person name="Kananen K."/>
            <person name="Auerbach J.A."/>
            <person name="Kautto E."/>
            <person name="Blachly J.S."/>
        </authorList>
    </citation>
    <scope>NUCLEOTIDE SEQUENCE [LARGE SCALE GENOMIC DNA]</scope>
    <source>
        <strain evidence="1">B95-8</strain>
        <tissue evidence="1">Cell line</tissue>
    </source>
</reference>
<organism evidence="1 2">
    <name type="scientific">Saguinus oedipus</name>
    <name type="common">Cotton-top tamarin</name>
    <name type="synonym">Oedipomidas oedipus</name>
    <dbReference type="NCBI Taxonomy" id="9490"/>
    <lineage>
        <taxon>Eukaryota</taxon>
        <taxon>Metazoa</taxon>
        <taxon>Chordata</taxon>
        <taxon>Craniata</taxon>
        <taxon>Vertebrata</taxon>
        <taxon>Euteleostomi</taxon>
        <taxon>Mammalia</taxon>
        <taxon>Eutheria</taxon>
        <taxon>Euarchontoglires</taxon>
        <taxon>Primates</taxon>
        <taxon>Haplorrhini</taxon>
        <taxon>Platyrrhini</taxon>
        <taxon>Cebidae</taxon>
        <taxon>Callitrichinae</taxon>
        <taxon>Saguinus</taxon>
    </lineage>
</organism>
<protein>
    <submittedName>
        <fullName evidence="1">Uncharacterized protein</fullName>
    </submittedName>
</protein>
<name>A0ABQ9VD33_SAGOE</name>
<accession>A0ABQ9VD33</accession>
<dbReference type="EMBL" id="JASSZA010000007">
    <property type="protein sequence ID" value="KAK2107076.1"/>
    <property type="molecule type" value="Genomic_DNA"/>
</dbReference>
<evidence type="ECO:0000313" key="1">
    <source>
        <dbReference type="EMBL" id="KAK2107076.1"/>
    </source>
</evidence>
<evidence type="ECO:0000313" key="2">
    <source>
        <dbReference type="Proteomes" id="UP001266305"/>
    </source>
</evidence>
<comment type="caution">
    <text evidence="1">The sequence shown here is derived from an EMBL/GenBank/DDBJ whole genome shotgun (WGS) entry which is preliminary data.</text>
</comment>
<sequence length="112" mass="11915">MAYKEESYQFQAAFGEKIQKVFENIGFATNLGSNQPAIHGMTPPLIPTTYALLKHLGHCQEPCPGSGLKLGLALAKIFLSGGPSRQLYSGLEGENSSGGCIALYYSSASSQK</sequence>
<keyword evidence="2" id="KW-1185">Reference proteome</keyword>
<gene>
    <name evidence="1" type="ORF">P7K49_016590</name>
</gene>
<dbReference type="Proteomes" id="UP001266305">
    <property type="component" value="Unassembled WGS sequence"/>
</dbReference>